<comment type="caution">
    <text evidence="4">The sequence shown here is derived from an EMBL/GenBank/DDBJ whole genome shotgun (WGS) entry which is preliminary data.</text>
</comment>
<dbReference type="RefSeq" id="WP_267150008.1">
    <property type="nucleotide sequence ID" value="NZ_JAPMLT010000001.1"/>
</dbReference>
<protein>
    <submittedName>
        <fullName evidence="4">O-methyltransferase</fullName>
    </submittedName>
</protein>
<name>A0ABT3WVS5_9BACL</name>
<dbReference type="PANTHER" id="PTHR10509">
    <property type="entry name" value="O-METHYLTRANSFERASE-RELATED"/>
    <property type="match status" value="1"/>
</dbReference>
<dbReference type="Pfam" id="PF01596">
    <property type="entry name" value="Methyltransf_3"/>
    <property type="match status" value="1"/>
</dbReference>
<dbReference type="PANTHER" id="PTHR10509:SF14">
    <property type="entry name" value="CAFFEOYL-COA O-METHYLTRANSFERASE 3-RELATED"/>
    <property type="match status" value="1"/>
</dbReference>
<proteinExistence type="predicted"/>
<dbReference type="InterPro" id="IPR050362">
    <property type="entry name" value="Cation-dep_OMT"/>
</dbReference>
<evidence type="ECO:0000256" key="2">
    <source>
        <dbReference type="ARBA" id="ARBA00022679"/>
    </source>
</evidence>
<dbReference type="Gene3D" id="3.40.50.150">
    <property type="entry name" value="Vaccinia Virus protein VP39"/>
    <property type="match status" value="1"/>
</dbReference>
<sequence length="213" mass="23333">MNATTYIKERFAKEDDVLTAVRQGIKDRDMPSISVAPETGNLLSLLVGISGAKTVLEVGALGGYSGICLARALPADGRLVSLELKQEYADFAHENLKQAGYGDVVEYRVGEALDHLAALEQEERRFDFFFIDADKANYANYLEWAIKLANKGAVITADNVLWGGRVHDETNQEESTTYLRAFNDLVAADPRLEAMMVTTGDGLIVARVKDSIS</sequence>
<keyword evidence="3" id="KW-0949">S-adenosyl-L-methionine</keyword>
<dbReference type="InterPro" id="IPR029063">
    <property type="entry name" value="SAM-dependent_MTases_sf"/>
</dbReference>
<evidence type="ECO:0000256" key="3">
    <source>
        <dbReference type="ARBA" id="ARBA00022691"/>
    </source>
</evidence>
<keyword evidence="5" id="KW-1185">Reference proteome</keyword>
<gene>
    <name evidence="4" type="ORF">OS242_02130</name>
</gene>
<keyword evidence="2" id="KW-0808">Transferase</keyword>
<keyword evidence="1" id="KW-0489">Methyltransferase</keyword>
<dbReference type="Proteomes" id="UP001208017">
    <property type="component" value="Unassembled WGS sequence"/>
</dbReference>
<dbReference type="SUPFAM" id="SSF53335">
    <property type="entry name" value="S-adenosyl-L-methionine-dependent methyltransferases"/>
    <property type="match status" value="1"/>
</dbReference>
<reference evidence="4 5" key="1">
    <citation type="submission" date="2022-11" db="EMBL/GenBank/DDBJ databases">
        <title>Study of microbial diversity in lake waters.</title>
        <authorList>
            <person name="Zhang J."/>
        </authorList>
    </citation>
    <scope>NUCLEOTIDE SEQUENCE [LARGE SCALE GENOMIC DNA]</scope>
    <source>
        <strain evidence="4 5">DT12</strain>
    </source>
</reference>
<evidence type="ECO:0000313" key="4">
    <source>
        <dbReference type="EMBL" id="MCX7568769.1"/>
    </source>
</evidence>
<accession>A0ABT3WVS5</accession>
<dbReference type="PROSITE" id="PS51682">
    <property type="entry name" value="SAM_OMT_I"/>
    <property type="match status" value="1"/>
</dbReference>
<dbReference type="EMBL" id="JAPMLT010000001">
    <property type="protein sequence ID" value="MCX7568769.1"/>
    <property type="molecule type" value="Genomic_DNA"/>
</dbReference>
<evidence type="ECO:0000313" key="5">
    <source>
        <dbReference type="Proteomes" id="UP001208017"/>
    </source>
</evidence>
<organism evidence="4 5">
    <name type="scientific">Tumebacillus lacus</name>
    <dbReference type="NCBI Taxonomy" id="2995335"/>
    <lineage>
        <taxon>Bacteria</taxon>
        <taxon>Bacillati</taxon>
        <taxon>Bacillota</taxon>
        <taxon>Bacilli</taxon>
        <taxon>Bacillales</taxon>
        <taxon>Alicyclobacillaceae</taxon>
        <taxon>Tumebacillus</taxon>
    </lineage>
</organism>
<evidence type="ECO:0000256" key="1">
    <source>
        <dbReference type="ARBA" id="ARBA00022603"/>
    </source>
</evidence>
<dbReference type="InterPro" id="IPR002935">
    <property type="entry name" value="SAM_O-MeTrfase"/>
</dbReference>